<dbReference type="HOGENOM" id="CLU_2172140_0_0_1"/>
<gene>
    <name evidence="2" type="ORF">MYCFIDRAFT_212532</name>
</gene>
<dbReference type="VEuPathDB" id="FungiDB:MYCFIDRAFT_212532"/>
<keyword evidence="3" id="KW-1185">Reference proteome</keyword>
<name>M2YIU8_PSEFD</name>
<dbReference type="RefSeq" id="XP_007931470.1">
    <property type="nucleotide sequence ID" value="XM_007933279.1"/>
</dbReference>
<evidence type="ECO:0000256" key="1">
    <source>
        <dbReference type="SAM" id="MobiDB-lite"/>
    </source>
</evidence>
<evidence type="ECO:0000313" key="3">
    <source>
        <dbReference type="Proteomes" id="UP000016932"/>
    </source>
</evidence>
<dbReference type="KEGG" id="pfj:MYCFIDRAFT_212532"/>
<dbReference type="Proteomes" id="UP000016932">
    <property type="component" value="Unassembled WGS sequence"/>
</dbReference>
<proteinExistence type="predicted"/>
<sequence length="110" mass="12470">MAIAINEQEEKSACTRHGQTGSRDAMVDFENETMVIRASESEYWNAFRAEEDVRRESEGGSGLNLEGSTADAYDFLERLYSVLALPSWSLLRTLRALWRGKYGTSDNRRA</sequence>
<protein>
    <submittedName>
        <fullName evidence="2">Uncharacterized protein</fullName>
    </submittedName>
</protein>
<dbReference type="EMBL" id="KB446564">
    <property type="protein sequence ID" value="EME77680.1"/>
    <property type="molecule type" value="Genomic_DNA"/>
</dbReference>
<evidence type="ECO:0000313" key="2">
    <source>
        <dbReference type="EMBL" id="EME77680.1"/>
    </source>
</evidence>
<organism evidence="2 3">
    <name type="scientific">Pseudocercospora fijiensis (strain CIRAD86)</name>
    <name type="common">Black leaf streak disease fungus</name>
    <name type="synonym">Mycosphaerella fijiensis</name>
    <dbReference type="NCBI Taxonomy" id="383855"/>
    <lineage>
        <taxon>Eukaryota</taxon>
        <taxon>Fungi</taxon>
        <taxon>Dikarya</taxon>
        <taxon>Ascomycota</taxon>
        <taxon>Pezizomycotina</taxon>
        <taxon>Dothideomycetes</taxon>
        <taxon>Dothideomycetidae</taxon>
        <taxon>Mycosphaerellales</taxon>
        <taxon>Mycosphaerellaceae</taxon>
        <taxon>Pseudocercospora</taxon>
    </lineage>
</organism>
<dbReference type="GeneID" id="19337740"/>
<accession>M2YIU8</accession>
<reference evidence="2 3" key="1">
    <citation type="journal article" date="2012" name="PLoS Pathog.">
        <title>Diverse lifestyles and strategies of plant pathogenesis encoded in the genomes of eighteen Dothideomycetes fungi.</title>
        <authorList>
            <person name="Ohm R.A."/>
            <person name="Feau N."/>
            <person name="Henrissat B."/>
            <person name="Schoch C.L."/>
            <person name="Horwitz B.A."/>
            <person name="Barry K.W."/>
            <person name="Condon B.J."/>
            <person name="Copeland A.C."/>
            <person name="Dhillon B."/>
            <person name="Glaser F."/>
            <person name="Hesse C.N."/>
            <person name="Kosti I."/>
            <person name="LaButti K."/>
            <person name="Lindquist E.A."/>
            <person name="Lucas S."/>
            <person name="Salamov A.A."/>
            <person name="Bradshaw R.E."/>
            <person name="Ciuffetti L."/>
            <person name="Hamelin R.C."/>
            <person name="Kema G.H.J."/>
            <person name="Lawrence C."/>
            <person name="Scott J.A."/>
            <person name="Spatafora J.W."/>
            <person name="Turgeon B.G."/>
            <person name="de Wit P.J.G.M."/>
            <person name="Zhong S."/>
            <person name="Goodwin S.B."/>
            <person name="Grigoriev I.V."/>
        </authorList>
    </citation>
    <scope>NUCLEOTIDE SEQUENCE [LARGE SCALE GENOMIC DNA]</scope>
    <source>
        <strain evidence="2 3">CIRAD86</strain>
    </source>
</reference>
<feature type="region of interest" description="Disordered" evidence="1">
    <location>
        <begin position="1"/>
        <end position="20"/>
    </location>
</feature>
<dbReference type="AlphaFoldDB" id="M2YIU8"/>